<dbReference type="GO" id="GO:0005829">
    <property type="term" value="C:cytosol"/>
    <property type="evidence" value="ECO:0000318"/>
    <property type="project" value="GO_Central"/>
</dbReference>
<dbReference type="CDD" id="cd02037">
    <property type="entry name" value="Mrp_NBP35"/>
    <property type="match status" value="1"/>
</dbReference>
<dbReference type="InterPro" id="IPR027417">
    <property type="entry name" value="P-loop_NTPase"/>
</dbReference>
<dbReference type="FunCoup" id="A0A7M7HPW5">
    <property type="interactions" value="357"/>
</dbReference>
<keyword evidence="3 12" id="KW-0004">4Fe-4S</keyword>
<dbReference type="CTD" id="10101"/>
<evidence type="ECO:0000256" key="7">
    <source>
        <dbReference type="ARBA" id="ARBA00022840"/>
    </source>
</evidence>
<keyword evidence="9 12" id="KW-0411">Iron-sulfur</keyword>
<keyword evidence="4 12" id="KW-0963">Cytoplasm</keyword>
<reference evidence="14" key="1">
    <citation type="submission" date="2015-02" db="EMBL/GenBank/DDBJ databases">
        <title>Genome sequencing for Strongylocentrotus purpuratus.</title>
        <authorList>
            <person name="Murali S."/>
            <person name="Liu Y."/>
            <person name="Vee V."/>
            <person name="English A."/>
            <person name="Wang M."/>
            <person name="Skinner E."/>
            <person name="Han Y."/>
            <person name="Muzny D.M."/>
            <person name="Worley K.C."/>
            <person name="Gibbs R.A."/>
        </authorList>
    </citation>
    <scope>NUCLEOTIDE SEQUENCE</scope>
</reference>
<dbReference type="InterPro" id="IPR033756">
    <property type="entry name" value="YlxH/NBP35"/>
</dbReference>
<keyword evidence="5 12" id="KW-0479">Metal-binding</keyword>
<dbReference type="GeneID" id="100888250"/>
<comment type="cofactor">
    <cofactor evidence="12">
        <name>[4Fe-4S] cluster</name>
        <dbReference type="ChEBI" id="CHEBI:49883"/>
    </cofactor>
    <text evidence="12">Binds 4 [4Fe-4S] clusters per heterotetramer. Contains two stable clusters in the N-termini of NUBP1 and two labile, bridging clusters between subunits of the NUBP1-NUBP2 heterotetramer.</text>
</comment>
<dbReference type="GO" id="GO:0005814">
    <property type="term" value="C:centriole"/>
    <property type="evidence" value="ECO:0007669"/>
    <property type="project" value="UniProtKB-SubCell"/>
</dbReference>
<dbReference type="AlphaFoldDB" id="A0A7M7HPW5"/>
<dbReference type="FunFam" id="3.40.50.300:FF:000796">
    <property type="entry name" value="Cytosolic Fe-S cluster assembly factor NUBP2"/>
    <property type="match status" value="1"/>
</dbReference>
<keyword evidence="7 12" id="KW-0067">ATP-binding</keyword>
<dbReference type="GO" id="GO:0046872">
    <property type="term" value="F:metal ion binding"/>
    <property type="evidence" value="ECO:0007669"/>
    <property type="project" value="UniProtKB-KW"/>
</dbReference>
<feature type="binding site" evidence="12">
    <location>
        <begin position="20"/>
        <end position="27"/>
    </location>
    <ligand>
        <name>ATP</name>
        <dbReference type="ChEBI" id="CHEBI:30616"/>
    </ligand>
</feature>
<reference evidence="13" key="2">
    <citation type="submission" date="2021-01" db="UniProtKB">
        <authorList>
            <consortium name="EnsemblMetazoa"/>
        </authorList>
    </citation>
    <scope>IDENTIFICATION</scope>
</reference>
<dbReference type="PANTHER" id="PTHR23264:SF19">
    <property type="entry name" value="CYTOSOLIC FE-S CLUSTER ASSEMBLY FACTOR NUBP2"/>
    <property type="match status" value="1"/>
</dbReference>
<keyword evidence="6 12" id="KW-0547">Nucleotide-binding</keyword>
<dbReference type="InterPro" id="IPR019591">
    <property type="entry name" value="Mrp/NBP35_ATP-bd"/>
</dbReference>
<comment type="similarity">
    <text evidence="12">Belongs to the Mrp/NBP35 ATP-binding proteins family. NUBP2/CFD1 subfamily.</text>
</comment>
<evidence type="ECO:0000256" key="6">
    <source>
        <dbReference type="ARBA" id="ARBA00022741"/>
    </source>
</evidence>
<dbReference type="OrthoDB" id="1741334at2759"/>
<dbReference type="GO" id="GO:0051539">
    <property type="term" value="F:4 iron, 4 sulfur cluster binding"/>
    <property type="evidence" value="ECO:0007669"/>
    <property type="project" value="UniProtKB-UniRule"/>
</dbReference>
<proteinExistence type="inferred from homology"/>
<dbReference type="GO" id="GO:0016226">
    <property type="term" value="P:iron-sulfur cluster assembly"/>
    <property type="evidence" value="ECO:0000318"/>
    <property type="project" value="GO_Central"/>
</dbReference>
<dbReference type="GO" id="GO:0140663">
    <property type="term" value="F:ATP-dependent FeS chaperone activity"/>
    <property type="evidence" value="ECO:0007669"/>
    <property type="project" value="InterPro"/>
</dbReference>
<evidence type="ECO:0000313" key="13">
    <source>
        <dbReference type="EnsemblMetazoa" id="XP_011676173"/>
    </source>
</evidence>
<evidence type="ECO:0000256" key="2">
    <source>
        <dbReference type="ARBA" id="ARBA00004430"/>
    </source>
</evidence>
<accession>A0A7M7HPW5</accession>
<dbReference type="Proteomes" id="UP000007110">
    <property type="component" value="Unassembled WGS sequence"/>
</dbReference>
<dbReference type="InterPro" id="IPR000808">
    <property type="entry name" value="Mrp-like_CS"/>
</dbReference>
<comment type="function">
    <text evidence="10">Component of the cytosolic iron-sulfur (Fe/S) protein assembly (CIA) machinery. Required for maturation of extramitochondrial Fe-S proteins. The NUBP1-NUBP2 heterotetramer forms a Fe-S scaffold complex, mediating the de novo assembly of an Fe-S cluster and its transfer to target apoproteins. Negatively regulates cilium formation and structure.</text>
</comment>
<evidence type="ECO:0000313" key="14">
    <source>
        <dbReference type="Proteomes" id="UP000007110"/>
    </source>
</evidence>
<dbReference type="InterPro" id="IPR028600">
    <property type="entry name" value="NUBP2/Cfd1_eukaryotes"/>
</dbReference>
<dbReference type="SUPFAM" id="SSF52540">
    <property type="entry name" value="P-loop containing nucleoside triphosphate hydrolases"/>
    <property type="match status" value="1"/>
</dbReference>
<evidence type="ECO:0000256" key="10">
    <source>
        <dbReference type="ARBA" id="ARBA00053368"/>
    </source>
</evidence>
<sequence length="269" mass="28759">MDEVKNNLANVRHTILVLSGKGGVGKSTVATQLALGLKNAGKKVGILDIDLCGPSIPRMVGVEGHDVHQCPQGWVPVYPDPNLAIMSISFLLGNQDDAVVWRGPKKNAMIKQFLTDVVWGELDYLIIDTPPGTSDEHITVVENLQSHNPDGAVLVTTPQAVAVGDVRRELTFCRKTKLRVLGLVENMSGFVCPHCAECSNVFSQGGGESLAKECQVPYLGNIPLDPQLANCSEVGQSFIEAFPSSPSSQAIQRIVQSVLASTSTSQDTT</sequence>
<feature type="binding site" evidence="12">
    <location>
        <position position="192"/>
    </location>
    <ligand>
        <name>[4Fe-4S] cluster</name>
        <dbReference type="ChEBI" id="CHEBI:49883"/>
        <note>ligand shared between dimeric partners</note>
    </ligand>
</feature>
<dbReference type="PANTHER" id="PTHR23264">
    <property type="entry name" value="NUCLEOTIDE-BINDING PROTEIN NBP35 YEAST -RELATED"/>
    <property type="match status" value="1"/>
</dbReference>
<dbReference type="OMA" id="WIPVFAD"/>
<evidence type="ECO:0000256" key="9">
    <source>
        <dbReference type="ARBA" id="ARBA00023014"/>
    </source>
</evidence>
<organism evidence="13 14">
    <name type="scientific">Strongylocentrotus purpuratus</name>
    <name type="common">Purple sea urchin</name>
    <dbReference type="NCBI Taxonomy" id="7668"/>
    <lineage>
        <taxon>Eukaryota</taxon>
        <taxon>Metazoa</taxon>
        <taxon>Echinodermata</taxon>
        <taxon>Eleutherozoa</taxon>
        <taxon>Echinozoa</taxon>
        <taxon>Echinoidea</taxon>
        <taxon>Euechinoidea</taxon>
        <taxon>Echinacea</taxon>
        <taxon>Camarodonta</taxon>
        <taxon>Echinidea</taxon>
        <taxon>Strongylocentrotidae</taxon>
        <taxon>Strongylocentrotus</taxon>
    </lineage>
</organism>
<dbReference type="KEGG" id="spu:100888250"/>
<comment type="subunit">
    <text evidence="11">Heterotetramer of 2 NUBP1 and 2 NUBP2 chains. Interacts with KIFC1. Interacts with NUBP1.</text>
</comment>
<comment type="subcellular location">
    <subcellularLocation>
        <location evidence="2">Cytoplasm</location>
        <location evidence="2">Cytoskeleton</location>
        <location evidence="2">Cilium axoneme</location>
    </subcellularLocation>
    <subcellularLocation>
        <location evidence="1">Cytoplasm</location>
        <location evidence="1">Cytoskeleton</location>
        <location evidence="1">Microtubule organizing center</location>
        <location evidence="1">Centrosome</location>
        <location evidence="1">Centriole</location>
    </subcellularLocation>
</comment>
<evidence type="ECO:0000256" key="12">
    <source>
        <dbReference type="HAMAP-Rule" id="MF_03039"/>
    </source>
</evidence>
<dbReference type="RefSeq" id="XP_011676173.1">
    <property type="nucleotide sequence ID" value="XM_011677871.2"/>
</dbReference>
<dbReference type="Gene3D" id="3.40.50.300">
    <property type="entry name" value="P-loop containing nucleotide triphosphate hydrolases"/>
    <property type="match status" value="1"/>
</dbReference>
<evidence type="ECO:0000256" key="11">
    <source>
        <dbReference type="ARBA" id="ARBA00065349"/>
    </source>
</evidence>
<protein>
    <recommendedName>
        <fullName evidence="12">Cytosolic Fe-S cluster assembly factor NUBP2 homolog</fullName>
    </recommendedName>
</protein>
<dbReference type="PROSITE" id="PS01215">
    <property type="entry name" value="MRP"/>
    <property type="match status" value="1"/>
</dbReference>
<dbReference type="GO" id="GO:0005524">
    <property type="term" value="F:ATP binding"/>
    <property type="evidence" value="ECO:0007669"/>
    <property type="project" value="UniProtKB-KW"/>
</dbReference>
<dbReference type="GO" id="GO:0005930">
    <property type="term" value="C:axoneme"/>
    <property type="evidence" value="ECO:0007669"/>
    <property type="project" value="UniProtKB-SubCell"/>
</dbReference>
<dbReference type="GO" id="GO:0051536">
    <property type="term" value="F:iron-sulfur cluster binding"/>
    <property type="evidence" value="ECO:0000318"/>
    <property type="project" value="GO_Central"/>
</dbReference>
<dbReference type="InParanoid" id="A0A7M7HPW5"/>
<keyword evidence="8 12" id="KW-0408">Iron</keyword>
<evidence type="ECO:0000256" key="5">
    <source>
        <dbReference type="ARBA" id="ARBA00022723"/>
    </source>
</evidence>
<dbReference type="GO" id="GO:0005634">
    <property type="term" value="C:nucleus"/>
    <property type="evidence" value="ECO:0007669"/>
    <property type="project" value="UniProtKB-ARBA"/>
</dbReference>
<evidence type="ECO:0000256" key="8">
    <source>
        <dbReference type="ARBA" id="ARBA00023004"/>
    </source>
</evidence>
<keyword evidence="14" id="KW-1185">Reference proteome</keyword>
<evidence type="ECO:0000256" key="1">
    <source>
        <dbReference type="ARBA" id="ARBA00004114"/>
    </source>
</evidence>
<feature type="binding site" evidence="12">
    <location>
        <position position="195"/>
    </location>
    <ligand>
        <name>[4Fe-4S] cluster</name>
        <dbReference type="ChEBI" id="CHEBI:49883"/>
        <note>ligand shared between dimeric partners</note>
    </ligand>
</feature>
<evidence type="ECO:0000256" key="4">
    <source>
        <dbReference type="ARBA" id="ARBA00022490"/>
    </source>
</evidence>
<name>A0A7M7HPW5_STRPU</name>
<dbReference type="EnsemblMetazoa" id="XM_011677871">
    <property type="protein sequence ID" value="XP_011676173"/>
    <property type="gene ID" value="LOC100888250"/>
</dbReference>
<dbReference type="Pfam" id="PF10609">
    <property type="entry name" value="ParA"/>
    <property type="match status" value="1"/>
</dbReference>
<dbReference type="HAMAP" id="MF_03039">
    <property type="entry name" value="NUBP2"/>
    <property type="match status" value="1"/>
</dbReference>
<dbReference type="HAMAP" id="MF_02040">
    <property type="entry name" value="Mrp_NBP35"/>
    <property type="match status" value="1"/>
</dbReference>
<evidence type="ECO:0000256" key="3">
    <source>
        <dbReference type="ARBA" id="ARBA00022485"/>
    </source>
</evidence>